<reference evidence="3" key="1">
    <citation type="submission" date="2023-06" db="EMBL/GenBank/DDBJ databases">
        <title>Genomic analysis of the entomopathogenic nematode Steinernema hermaphroditum.</title>
        <authorList>
            <person name="Schwarz E.M."/>
            <person name="Heppert J.K."/>
            <person name="Baniya A."/>
            <person name="Schwartz H.T."/>
            <person name="Tan C.-H."/>
            <person name="Antoshechkin I."/>
            <person name="Sternberg P.W."/>
            <person name="Goodrich-Blair H."/>
            <person name="Dillman A.R."/>
        </authorList>
    </citation>
    <scope>NUCLEOTIDE SEQUENCE</scope>
    <source>
        <strain evidence="3">PS9179</strain>
        <tissue evidence="3">Whole animal</tissue>
    </source>
</reference>
<accession>A0AA39LTF0</accession>
<dbReference type="AlphaFoldDB" id="A0AA39LTF0"/>
<evidence type="ECO:0000256" key="1">
    <source>
        <dbReference type="SAM" id="Coils"/>
    </source>
</evidence>
<protein>
    <submittedName>
        <fullName evidence="3">Uncharacterized protein</fullName>
    </submittedName>
</protein>
<sequence>MSTSADDRPWNIMVDPRVYRGSVVAKKRAEIARINQEIKKIQAEERYRAEVIRNRLNMTLSRDTQAMFPDIKNYSTHRYSRLAGPVGRRIRMNYSSVPAGERVRKVGDLPRVGLKKSPRRKSPRLPNISRVSVPLHEPHWIPSGIAQPSKRVEKSTRIHVSGNGIETTVDFRQVRFVELGRAGRVDSRKLLLPHESPPVKRKLRSPPPPRRRRSSLSVPPTTPQGKAQFAEAVVQTEEPFDEIVAPLVKEIANTSILGALRSLENEEHQRKQEKERAEIIQILKEQIKENEELSMKIKAEEKRSERIRAERDKMINEFQTEEGHLLASSLINEVIDSSLRKMLENNMLDDMPKFRSVGADTRSLEEERLHLELIHAELEKDFFPWMYTRAQKLQELHQAKMHLKEIIFGKDEKEKAKSKAELKAQLKRLP</sequence>
<feature type="compositionally biased region" description="Basic residues" evidence="2">
    <location>
        <begin position="199"/>
        <end position="214"/>
    </location>
</feature>
<evidence type="ECO:0000313" key="3">
    <source>
        <dbReference type="EMBL" id="KAK0409501.1"/>
    </source>
</evidence>
<feature type="coiled-coil region" evidence="1">
    <location>
        <begin position="260"/>
        <end position="317"/>
    </location>
</feature>
<evidence type="ECO:0000313" key="4">
    <source>
        <dbReference type="Proteomes" id="UP001175271"/>
    </source>
</evidence>
<gene>
    <name evidence="3" type="ORF">QR680_004581</name>
</gene>
<keyword evidence="4" id="KW-1185">Reference proteome</keyword>
<proteinExistence type="predicted"/>
<evidence type="ECO:0000256" key="2">
    <source>
        <dbReference type="SAM" id="MobiDB-lite"/>
    </source>
</evidence>
<keyword evidence="1" id="KW-0175">Coiled coil</keyword>
<feature type="region of interest" description="Disordered" evidence="2">
    <location>
        <begin position="189"/>
        <end position="226"/>
    </location>
</feature>
<comment type="caution">
    <text evidence="3">The sequence shown here is derived from an EMBL/GenBank/DDBJ whole genome shotgun (WGS) entry which is preliminary data.</text>
</comment>
<name>A0AA39LTF0_9BILA</name>
<organism evidence="3 4">
    <name type="scientific">Steinernema hermaphroditum</name>
    <dbReference type="NCBI Taxonomy" id="289476"/>
    <lineage>
        <taxon>Eukaryota</taxon>
        <taxon>Metazoa</taxon>
        <taxon>Ecdysozoa</taxon>
        <taxon>Nematoda</taxon>
        <taxon>Chromadorea</taxon>
        <taxon>Rhabditida</taxon>
        <taxon>Tylenchina</taxon>
        <taxon>Panagrolaimomorpha</taxon>
        <taxon>Strongyloidoidea</taxon>
        <taxon>Steinernematidae</taxon>
        <taxon>Steinernema</taxon>
    </lineage>
</organism>
<dbReference type="Proteomes" id="UP001175271">
    <property type="component" value="Unassembled WGS sequence"/>
</dbReference>
<dbReference type="EMBL" id="JAUCMV010000003">
    <property type="protein sequence ID" value="KAK0409501.1"/>
    <property type="molecule type" value="Genomic_DNA"/>
</dbReference>